<keyword evidence="2" id="KW-1185">Reference proteome</keyword>
<dbReference type="EMBL" id="MU007016">
    <property type="protein sequence ID" value="KAF2434392.1"/>
    <property type="molecule type" value="Genomic_DNA"/>
</dbReference>
<name>A0A9P4U2X5_9PEZI</name>
<sequence length="227" mass="26217">MAPGIMYVLTKPHTPYLSLENYNKWYTEAHIEDAISCGLADLAIRYKNTNPDAKWPYLCVYRLPDLEKLSDEKLMGSIPTKHELLPDGKSWSEVMDAKGSAYRVLQKFEGWGEKEGPRGKALRTVMVEPAEGGEEEFDEWYRKQHLDMLSMVTGFRRSTRYQLVEKELSGEPRFLACHEYETTDFPVEEIKRVTGTEWSKKMFAGFKSFEGEVWEVIAQAGKVEEKL</sequence>
<dbReference type="Proteomes" id="UP000800235">
    <property type="component" value="Unassembled WGS sequence"/>
</dbReference>
<dbReference type="SUPFAM" id="SSF54909">
    <property type="entry name" value="Dimeric alpha+beta barrel"/>
    <property type="match status" value="1"/>
</dbReference>
<evidence type="ECO:0000313" key="1">
    <source>
        <dbReference type="EMBL" id="KAF2434392.1"/>
    </source>
</evidence>
<dbReference type="Gene3D" id="3.30.70.100">
    <property type="match status" value="1"/>
</dbReference>
<evidence type="ECO:0000313" key="2">
    <source>
        <dbReference type="Proteomes" id="UP000800235"/>
    </source>
</evidence>
<dbReference type="OrthoDB" id="2851338at2759"/>
<organism evidence="1 2">
    <name type="scientific">Tothia fuscella</name>
    <dbReference type="NCBI Taxonomy" id="1048955"/>
    <lineage>
        <taxon>Eukaryota</taxon>
        <taxon>Fungi</taxon>
        <taxon>Dikarya</taxon>
        <taxon>Ascomycota</taxon>
        <taxon>Pezizomycotina</taxon>
        <taxon>Dothideomycetes</taxon>
        <taxon>Pleosporomycetidae</taxon>
        <taxon>Venturiales</taxon>
        <taxon>Cylindrosympodiaceae</taxon>
        <taxon>Tothia</taxon>
    </lineage>
</organism>
<dbReference type="InterPro" id="IPR011008">
    <property type="entry name" value="Dimeric_a/b-barrel"/>
</dbReference>
<reference evidence="1" key="1">
    <citation type="journal article" date="2020" name="Stud. Mycol.">
        <title>101 Dothideomycetes genomes: a test case for predicting lifestyles and emergence of pathogens.</title>
        <authorList>
            <person name="Haridas S."/>
            <person name="Albert R."/>
            <person name="Binder M."/>
            <person name="Bloem J."/>
            <person name="Labutti K."/>
            <person name="Salamov A."/>
            <person name="Andreopoulos B."/>
            <person name="Baker S."/>
            <person name="Barry K."/>
            <person name="Bills G."/>
            <person name="Bluhm B."/>
            <person name="Cannon C."/>
            <person name="Castanera R."/>
            <person name="Culley D."/>
            <person name="Daum C."/>
            <person name="Ezra D."/>
            <person name="Gonzalez J."/>
            <person name="Henrissat B."/>
            <person name="Kuo A."/>
            <person name="Liang C."/>
            <person name="Lipzen A."/>
            <person name="Lutzoni F."/>
            <person name="Magnuson J."/>
            <person name="Mondo S."/>
            <person name="Nolan M."/>
            <person name="Ohm R."/>
            <person name="Pangilinan J."/>
            <person name="Park H.-J."/>
            <person name="Ramirez L."/>
            <person name="Alfaro M."/>
            <person name="Sun H."/>
            <person name="Tritt A."/>
            <person name="Yoshinaga Y."/>
            <person name="Zwiers L.-H."/>
            <person name="Turgeon B."/>
            <person name="Goodwin S."/>
            <person name="Spatafora J."/>
            <person name="Crous P."/>
            <person name="Grigoriev I."/>
        </authorList>
    </citation>
    <scope>NUCLEOTIDE SEQUENCE</scope>
    <source>
        <strain evidence="1">CBS 130266</strain>
    </source>
</reference>
<dbReference type="AlphaFoldDB" id="A0A9P4U2X5"/>
<accession>A0A9P4U2X5</accession>
<proteinExistence type="predicted"/>
<gene>
    <name evidence="1" type="ORF">EJ08DRAFT_693431</name>
</gene>
<comment type="caution">
    <text evidence="1">The sequence shown here is derived from an EMBL/GenBank/DDBJ whole genome shotgun (WGS) entry which is preliminary data.</text>
</comment>
<protein>
    <submittedName>
        <fullName evidence="1">Uncharacterized protein</fullName>
    </submittedName>
</protein>